<evidence type="ECO:0000256" key="8">
    <source>
        <dbReference type="SAM" id="Coils"/>
    </source>
</evidence>
<dbReference type="PROSITE" id="PS51903">
    <property type="entry name" value="CLP_R"/>
    <property type="match status" value="1"/>
</dbReference>
<dbReference type="InterPro" id="IPR028299">
    <property type="entry name" value="ClpA/B_CS2"/>
</dbReference>
<dbReference type="PROSITE" id="PS00870">
    <property type="entry name" value="CLPAB_1"/>
    <property type="match status" value="1"/>
</dbReference>
<name>A0A061AKZ3_RHOTO</name>
<dbReference type="InterPro" id="IPR018368">
    <property type="entry name" value="ClpA/B_CS1"/>
</dbReference>
<keyword evidence="3 7" id="KW-0547">Nucleotide-binding</keyword>
<evidence type="ECO:0000256" key="4">
    <source>
        <dbReference type="ARBA" id="ARBA00022840"/>
    </source>
</evidence>
<dbReference type="SUPFAM" id="SSF52540">
    <property type="entry name" value="P-loop containing nucleoside triphosphate hydrolases"/>
    <property type="match status" value="2"/>
</dbReference>
<gene>
    <name evidence="11" type="ORF">RHTO0S_01e10836g</name>
</gene>
<dbReference type="InterPro" id="IPR041546">
    <property type="entry name" value="ClpA/ClpB_AAA_lid"/>
</dbReference>
<dbReference type="GO" id="GO:0005829">
    <property type="term" value="C:cytosol"/>
    <property type="evidence" value="ECO:0007669"/>
    <property type="project" value="TreeGrafter"/>
</dbReference>
<dbReference type="Pfam" id="PF10431">
    <property type="entry name" value="ClpB_D2-small"/>
    <property type="match status" value="1"/>
</dbReference>
<dbReference type="Pfam" id="PF00004">
    <property type="entry name" value="AAA"/>
    <property type="match status" value="1"/>
</dbReference>
<dbReference type="Pfam" id="PF02861">
    <property type="entry name" value="Clp_N"/>
    <property type="match status" value="1"/>
</dbReference>
<dbReference type="GO" id="GO:0051082">
    <property type="term" value="F:unfolded protein binding"/>
    <property type="evidence" value="ECO:0007669"/>
    <property type="project" value="TreeGrafter"/>
</dbReference>
<feature type="compositionally biased region" description="Acidic residues" evidence="9">
    <location>
        <begin position="890"/>
        <end position="910"/>
    </location>
</feature>
<dbReference type="InterPro" id="IPR036628">
    <property type="entry name" value="Clp_N_dom_sf"/>
</dbReference>
<keyword evidence="5 7" id="KW-0143">Chaperone</keyword>
<dbReference type="InterPro" id="IPR003593">
    <property type="entry name" value="AAA+_ATPase"/>
</dbReference>
<organism evidence="11">
    <name type="scientific">Rhodotorula toruloides</name>
    <name type="common">Yeast</name>
    <name type="synonym">Rhodosporidium toruloides</name>
    <dbReference type="NCBI Taxonomy" id="5286"/>
    <lineage>
        <taxon>Eukaryota</taxon>
        <taxon>Fungi</taxon>
        <taxon>Dikarya</taxon>
        <taxon>Basidiomycota</taxon>
        <taxon>Pucciniomycotina</taxon>
        <taxon>Microbotryomycetes</taxon>
        <taxon>Sporidiobolales</taxon>
        <taxon>Sporidiobolaceae</taxon>
        <taxon>Rhodotorula</taxon>
    </lineage>
</organism>
<dbReference type="Gene3D" id="1.10.8.60">
    <property type="match status" value="1"/>
</dbReference>
<feature type="region of interest" description="Disordered" evidence="9">
    <location>
        <begin position="527"/>
        <end position="546"/>
    </location>
</feature>
<dbReference type="Gene3D" id="1.10.1780.10">
    <property type="entry name" value="Clp, N-terminal domain"/>
    <property type="match status" value="1"/>
</dbReference>
<dbReference type="PANTHER" id="PTHR11638:SF18">
    <property type="entry name" value="HEAT SHOCK PROTEIN 104"/>
    <property type="match status" value="1"/>
</dbReference>
<dbReference type="GO" id="GO:0005524">
    <property type="term" value="F:ATP binding"/>
    <property type="evidence" value="ECO:0007669"/>
    <property type="project" value="UniProtKB-KW"/>
</dbReference>
<dbReference type="InterPro" id="IPR004176">
    <property type="entry name" value="Clp_R_N"/>
</dbReference>
<dbReference type="InterPro" id="IPR019489">
    <property type="entry name" value="Clp_ATPase_C"/>
</dbReference>
<evidence type="ECO:0000256" key="7">
    <source>
        <dbReference type="RuleBase" id="RU004432"/>
    </source>
</evidence>
<feature type="domain" description="Clp R" evidence="10">
    <location>
        <begin position="1"/>
        <end position="151"/>
    </location>
</feature>
<dbReference type="Pfam" id="PF07724">
    <property type="entry name" value="AAA_2"/>
    <property type="match status" value="1"/>
</dbReference>
<evidence type="ECO:0000313" key="11">
    <source>
        <dbReference type="EMBL" id="CDR35950.1"/>
    </source>
</evidence>
<dbReference type="EMBL" id="LK052936">
    <property type="protein sequence ID" value="CDR35950.1"/>
    <property type="molecule type" value="Genomic_DNA"/>
</dbReference>
<dbReference type="InterPro" id="IPR027417">
    <property type="entry name" value="P-loop_NTPase"/>
</dbReference>
<dbReference type="OrthoDB" id="47330at2759"/>
<evidence type="ECO:0000256" key="6">
    <source>
        <dbReference type="PROSITE-ProRule" id="PRU01251"/>
    </source>
</evidence>
<comment type="similarity">
    <text evidence="1 7">Belongs to the ClpA/ClpB family.</text>
</comment>
<dbReference type="GO" id="GO:0016887">
    <property type="term" value="F:ATP hydrolysis activity"/>
    <property type="evidence" value="ECO:0007669"/>
    <property type="project" value="InterPro"/>
</dbReference>
<dbReference type="PANTHER" id="PTHR11638">
    <property type="entry name" value="ATP-DEPENDENT CLP PROTEASE"/>
    <property type="match status" value="1"/>
</dbReference>
<dbReference type="FunFam" id="3.40.50.300:FF:000025">
    <property type="entry name" value="ATP-dependent Clp protease subunit"/>
    <property type="match status" value="1"/>
</dbReference>
<dbReference type="CDD" id="cd00009">
    <property type="entry name" value="AAA"/>
    <property type="match status" value="1"/>
</dbReference>
<evidence type="ECO:0000259" key="10">
    <source>
        <dbReference type="PROSITE" id="PS51903"/>
    </source>
</evidence>
<dbReference type="SMART" id="SM01086">
    <property type="entry name" value="ClpB_D2-small"/>
    <property type="match status" value="1"/>
</dbReference>
<feature type="compositionally biased region" description="Basic and acidic residues" evidence="9">
    <location>
        <begin position="527"/>
        <end position="540"/>
    </location>
</feature>
<evidence type="ECO:0000256" key="5">
    <source>
        <dbReference type="ARBA" id="ARBA00023186"/>
    </source>
</evidence>
<dbReference type="GO" id="GO:0043335">
    <property type="term" value="P:protein unfolding"/>
    <property type="evidence" value="ECO:0007669"/>
    <property type="project" value="TreeGrafter"/>
</dbReference>
<dbReference type="SUPFAM" id="SSF81923">
    <property type="entry name" value="Double Clp-N motif"/>
    <property type="match status" value="1"/>
</dbReference>
<accession>A0A061AKZ3</accession>
<dbReference type="CDD" id="cd19499">
    <property type="entry name" value="RecA-like_ClpB_Hsp104-like"/>
    <property type="match status" value="1"/>
</dbReference>
<dbReference type="InterPro" id="IPR001270">
    <property type="entry name" value="ClpA/B"/>
</dbReference>
<evidence type="ECO:0000256" key="9">
    <source>
        <dbReference type="SAM" id="MobiDB-lite"/>
    </source>
</evidence>
<reference evidence="11" key="1">
    <citation type="journal article" date="2014" name="Genome Announc.">
        <title>Draft genome sequence of Rhodosporidium toruloides CECT1137, an oleaginous yeast of biotechnological interest.</title>
        <authorList>
            <person name="Morin N."/>
            <person name="Calcas X."/>
            <person name="Devillers H."/>
            <person name="Durrens P."/>
            <person name="Sherman D.J."/>
            <person name="Nicaud J.-M."/>
            <person name="Neuveglise C."/>
        </authorList>
    </citation>
    <scope>NUCLEOTIDE SEQUENCE</scope>
    <source>
        <strain evidence="11">CECT1137</strain>
    </source>
</reference>
<dbReference type="GO" id="GO:0070370">
    <property type="term" value="P:cellular heat acclimation"/>
    <property type="evidence" value="ECO:0007669"/>
    <property type="project" value="TreeGrafter"/>
</dbReference>
<evidence type="ECO:0000256" key="1">
    <source>
        <dbReference type="ARBA" id="ARBA00008675"/>
    </source>
</evidence>
<dbReference type="FunFam" id="3.40.50.300:FF:000010">
    <property type="entry name" value="Chaperone clpB 1, putative"/>
    <property type="match status" value="1"/>
</dbReference>
<dbReference type="PRINTS" id="PR00300">
    <property type="entry name" value="CLPPROTEASEA"/>
</dbReference>
<dbReference type="Gene3D" id="3.40.50.300">
    <property type="entry name" value="P-loop containing nucleotide triphosphate hydrolases"/>
    <property type="match status" value="3"/>
</dbReference>
<dbReference type="Pfam" id="PF17871">
    <property type="entry name" value="AAA_lid_9"/>
    <property type="match status" value="1"/>
</dbReference>
<feature type="region of interest" description="Disordered" evidence="9">
    <location>
        <begin position="881"/>
        <end position="910"/>
    </location>
</feature>
<dbReference type="SMART" id="SM00382">
    <property type="entry name" value="AAA"/>
    <property type="match status" value="2"/>
</dbReference>
<feature type="coiled-coil region" evidence="8">
    <location>
        <begin position="416"/>
        <end position="443"/>
    </location>
</feature>
<evidence type="ECO:0000256" key="3">
    <source>
        <dbReference type="ARBA" id="ARBA00022741"/>
    </source>
</evidence>
<sequence>MDKLTDAAIASVQAAIELAKENQQGTVAPAHLFSALLSPTSNASGQTQQTLLHSILNKAGAQPELVARGLAKFIVRLPSQEPPPDDVSVSPALSKVLREAEKLMKEKNDSFVAQDHLILACIQDNSIINVLKEAGTTPDAVKNAAQQVRGGKQVNSKGAEEGFEALKKYAVDLTAQAEEGKLDPVIGRDDVIRRCIRILSRRTKNNPVLIGDAGVGKTSVAEGLAQRIVNRDVPPNLIARIFALDLGLVTAGASYKGQFEERVKAILEECEKSEGSVILFIDEVHLIMTGQGSPGGGMDAANLFKPAMARGKIRVIAATTLKEWRIIEKDPAMERRFQQVIVNEPSVPETISILRGIKEKYEVHHGVTILDSALVSAATLAHRYLTARRLPDSAIDCVDEACSAVRIARESRPEEIDKLERQKLQLEIELHALQTELARDKKDEVAKQKIEDTKQAISKIDDELAPIVARFEAEKSKGDELNRIRKRIDELTAKAADAERRYDLATAADLRHYAIPELQTRLTQLEEQKQAEERQRRAEGAESLAGDTVTPEAIQQVVAQWSGVPVSNMKMTEKQKLLKMEKTLRKEVVGQDEAISAVANAIRLNRSGLSNQDRPIASFLFVGPSGTGKTQLAKALAKFLFDSPDAMIRLDGSEYSEKHAIARLIGSPPGYVGHEEGGQLTEYVRRKPYTVVLVDEIEKASREFCQLFLQVLDDGRLTDSQGRIVNFKNTVIIMTSNIGSAFLNELGDDVETVPPATRELVNGALRAALPIEFINRVDSIIIYNRLSRKDVRGIVNIRLAEVQKRLRSNGRDITLSVSEPAMDFLGSIGYSPMFGARPLNRAIQTELLNPLSKMILDESLRDGETARIEFDDKRNRLVVVPNHEPSVRMDEDEDEDMSGGSDIEIEEVDD</sequence>
<dbReference type="FunFam" id="3.40.50.300:FF:000120">
    <property type="entry name" value="ATP-dependent chaperone ClpB"/>
    <property type="match status" value="1"/>
</dbReference>
<dbReference type="AlphaFoldDB" id="A0A061AKZ3"/>
<dbReference type="GO" id="GO:0051087">
    <property type="term" value="F:protein-folding chaperone binding"/>
    <property type="evidence" value="ECO:0007669"/>
    <property type="project" value="TreeGrafter"/>
</dbReference>
<dbReference type="PROSITE" id="PS00871">
    <property type="entry name" value="CLPAB_2"/>
    <property type="match status" value="1"/>
</dbReference>
<evidence type="ECO:0000256" key="2">
    <source>
        <dbReference type="ARBA" id="ARBA00022737"/>
    </source>
</evidence>
<protein>
    <submittedName>
        <fullName evidence="11">RHTO0S01e10836g1_1</fullName>
    </submittedName>
</protein>
<proteinExistence type="inferred from homology"/>
<keyword evidence="2 6" id="KW-0677">Repeat</keyword>
<dbReference type="GO" id="GO:0042026">
    <property type="term" value="P:protein refolding"/>
    <property type="evidence" value="ECO:0007669"/>
    <property type="project" value="TreeGrafter"/>
</dbReference>
<keyword evidence="8" id="KW-0175">Coiled coil</keyword>
<keyword evidence="4 7" id="KW-0067">ATP-binding</keyword>
<dbReference type="InterPro" id="IPR003959">
    <property type="entry name" value="ATPase_AAA_core"/>
</dbReference>
<dbReference type="InterPro" id="IPR050130">
    <property type="entry name" value="ClpA_ClpB"/>
</dbReference>